<dbReference type="PROSITE" id="PS50157">
    <property type="entry name" value="ZINC_FINGER_C2H2_2"/>
    <property type="match status" value="1"/>
</dbReference>
<evidence type="ECO:0000259" key="1">
    <source>
        <dbReference type="PROSITE" id="PS50157"/>
    </source>
</evidence>
<protein>
    <recommendedName>
        <fullName evidence="1">C2H2-type domain-containing protein</fullName>
    </recommendedName>
</protein>
<organism evidence="2">
    <name type="scientific">viral metagenome</name>
    <dbReference type="NCBI Taxonomy" id="1070528"/>
    <lineage>
        <taxon>unclassified sequences</taxon>
        <taxon>metagenomes</taxon>
        <taxon>organismal metagenomes</taxon>
    </lineage>
</organism>
<proteinExistence type="predicted"/>
<name>A0A6C0LHU9_9ZZZZ</name>
<reference evidence="2" key="1">
    <citation type="journal article" date="2020" name="Nature">
        <title>Giant virus diversity and host interactions through global metagenomics.</title>
        <authorList>
            <person name="Schulz F."/>
            <person name="Roux S."/>
            <person name="Paez-Espino D."/>
            <person name="Jungbluth S."/>
            <person name="Walsh D.A."/>
            <person name="Denef V.J."/>
            <person name="McMahon K.D."/>
            <person name="Konstantinidis K.T."/>
            <person name="Eloe-Fadrosh E.A."/>
            <person name="Kyrpides N.C."/>
            <person name="Woyke T."/>
        </authorList>
    </citation>
    <scope>NUCLEOTIDE SEQUENCE</scope>
    <source>
        <strain evidence="2">GVMAG-M-3300027833-11</strain>
    </source>
</reference>
<feature type="domain" description="C2H2-type" evidence="1">
    <location>
        <begin position="68"/>
        <end position="88"/>
    </location>
</feature>
<accession>A0A6C0LHU9</accession>
<dbReference type="InterPro" id="IPR013087">
    <property type="entry name" value="Znf_C2H2_type"/>
</dbReference>
<sequence length="310" mass="36380">MHIQQQKTCKNMQSKYYCKICHYKCSKKFLWEQHLSTRKHESATSATNQQQENMYLHGSHSKSVENLHRCSMCSKSYKSRSGLWRHQKKCLEKEDIFENNIVSKTKTAPDDMKILVKEMMSHMKTQAEQLRDQTKIINDMIPRLGNNNNNRFNINVFLNEQCKDAINMSDFLESLKIQLSDINYIRDNGLMDGISSVFINGLNQLETYKRPIHCTDVKRETLYIKENNEWEKDSSKERVKTAIGDLAQKHRSAITDWEKSNPNWKDTDTGREEYIQLVQSLMSDVQDDTNENRIIKTIAKNTLIDDNVKN</sequence>
<dbReference type="AlphaFoldDB" id="A0A6C0LHU9"/>
<dbReference type="EMBL" id="MN740503">
    <property type="protein sequence ID" value="QHU30000.1"/>
    <property type="molecule type" value="Genomic_DNA"/>
</dbReference>
<evidence type="ECO:0000313" key="2">
    <source>
        <dbReference type="EMBL" id="QHU30000.1"/>
    </source>
</evidence>
<dbReference type="SMART" id="SM00355">
    <property type="entry name" value="ZnF_C2H2"/>
    <property type="match status" value="2"/>
</dbReference>